<sequence length="431" mass="48744">MATAGKIHSWIHHDDQTDPSSLKSQVFRHVAAHRQWKRLQRTRNLRVSALNLYHTFQNQGRQTAQIDAHFAGSYDPFDTLPIPHTAQIDELLRFDQLHVSPAMGSTTIPLHPSATYLQDELAAYGYLARIAAIKARCDPKPEILNLVLKLKTKAMQQLRLGLFQTGLTHLCRPVMSLLYAETWCDNHTAVAVHLRLLEVINNQYGAKPEDLICILHSDTQRATLTLGSPLFAMEDSTWDMLEADYAVYVPLPWLEDDTVDGIQWPWRRLILHLRNALVAISVVRAAETPWAVRQAATVRFLHIMRLLLEQYTSSSNDIEKCAALAALYRLRLAAKMERIPLFDTTVFNAGRLILWRLKELLTTISHESPGIRLWVLFVGTMSGDSWFEEEFRAQAETLGLVNSDDVKAVLGVFEGGDLPGIRVDQLISPSC</sequence>
<dbReference type="EMBL" id="LVKK01000002">
    <property type="protein sequence ID" value="OAG45365.1"/>
    <property type="molecule type" value="Genomic_DNA"/>
</dbReference>
<name>A0A177FM74_9EURO</name>
<dbReference type="AlphaFoldDB" id="A0A177FM74"/>
<organism evidence="1 2">
    <name type="scientific">Fonsecaea monophora</name>
    <dbReference type="NCBI Taxonomy" id="254056"/>
    <lineage>
        <taxon>Eukaryota</taxon>
        <taxon>Fungi</taxon>
        <taxon>Dikarya</taxon>
        <taxon>Ascomycota</taxon>
        <taxon>Pezizomycotina</taxon>
        <taxon>Eurotiomycetes</taxon>
        <taxon>Chaetothyriomycetidae</taxon>
        <taxon>Chaetothyriales</taxon>
        <taxon>Herpotrichiellaceae</taxon>
        <taxon>Fonsecaea</taxon>
    </lineage>
</organism>
<dbReference type="RefSeq" id="XP_022517317.1">
    <property type="nucleotide sequence ID" value="XM_022650703.1"/>
</dbReference>
<gene>
    <name evidence="1" type="ORF">AYO21_00713</name>
</gene>
<keyword evidence="2" id="KW-1185">Reference proteome</keyword>
<evidence type="ECO:0000313" key="2">
    <source>
        <dbReference type="Proteomes" id="UP000077002"/>
    </source>
</evidence>
<protein>
    <submittedName>
        <fullName evidence="1">Uncharacterized protein</fullName>
    </submittedName>
</protein>
<reference evidence="1 2" key="1">
    <citation type="submission" date="2016-03" db="EMBL/GenBank/DDBJ databases">
        <title>Draft genome sequence of the Fonsecaea monophora CBS 269.37.</title>
        <authorList>
            <person name="Bombassaro A."/>
            <person name="Vinicius W.A."/>
            <person name="De Hoog S."/>
            <person name="Sun J."/>
            <person name="Souza E.M."/>
            <person name="Raittz R.T."/>
            <person name="Costa F."/>
            <person name="Leao A.C."/>
            <person name="Tadra-Sfeir M.Z."/>
            <person name="Baura V."/>
            <person name="Balsanelli E."/>
            <person name="Pedrosa F.O."/>
            <person name="Moreno L.F."/>
            <person name="Steffens M.B."/>
            <person name="Xi L."/>
            <person name="Bocca A.L."/>
            <person name="Felipe M.S."/>
            <person name="Teixeira M."/>
            <person name="Telles Filho F.Q."/>
            <person name="Azevedo C.M."/>
            <person name="Gomes R."/>
            <person name="Vicente V.A."/>
        </authorList>
    </citation>
    <scope>NUCLEOTIDE SEQUENCE [LARGE SCALE GENOMIC DNA]</scope>
    <source>
        <strain evidence="1 2">CBS 269.37</strain>
    </source>
</reference>
<dbReference type="Proteomes" id="UP000077002">
    <property type="component" value="Unassembled WGS sequence"/>
</dbReference>
<dbReference type="GeneID" id="34595895"/>
<comment type="caution">
    <text evidence="1">The sequence shown here is derived from an EMBL/GenBank/DDBJ whole genome shotgun (WGS) entry which is preliminary data.</text>
</comment>
<proteinExistence type="predicted"/>
<accession>A0A177FM74</accession>
<dbReference type="OrthoDB" id="4133358at2759"/>
<evidence type="ECO:0000313" key="1">
    <source>
        <dbReference type="EMBL" id="OAG45365.1"/>
    </source>
</evidence>